<dbReference type="RefSeq" id="WP_229252763.1">
    <property type="nucleotide sequence ID" value="NZ_CAJRAF010000002.1"/>
</dbReference>
<comment type="caution">
    <text evidence="1">The sequence shown here is derived from an EMBL/GenBank/DDBJ whole genome shotgun (WGS) entry which is preliminary data.</text>
</comment>
<evidence type="ECO:0000313" key="1">
    <source>
        <dbReference type="EMBL" id="CAG5001604.1"/>
    </source>
</evidence>
<evidence type="ECO:0000313" key="2">
    <source>
        <dbReference type="Proteomes" id="UP000680038"/>
    </source>
</evidence>
<accession>A0A916JG64</accession>
<proteinExistence type="predicted"/>
<organism evidence="1 2">
    <name type="scientific">Dyadobacter helix</name>
    <dbReference type="NCBI Taxonomy" id="2822344"/>
    <lineage>
        <taxon>Bacteria</taxon>
        <taxon>Pseudomonadati</taxon>
        <taxon>Bacteroidota</taxon>
        <taxon>Cytophagia</taxon>
        <taxon>Cytophagales</taxon>
        <taxon>Spirosomataceae</taxon>
        <taxon>Dyadobacter</taxon>
    </lineage>
</organism>
<keyword evidence="2" id="KW-1185">Reference proteome</keyword>
<gene>
    <name evidence="1" type="ORF">DYBT9275_02701</name>
</gene>
<dbReference type="EMBL" id="CAJRAF010000002">
    <property type="protein sequence ID" value="CAG5001604.1"/>
    <property type="molecule type" value="Genomic_DNA"/>
</dbReference>
<sequence length="93" mass="11047">MMERPISKHFAKILADRRVKVWHVGTYLALLLIWDRNRQSSPFQVTRALIMQLARTRSSATYHKYLKELEAFGYIKYLPSFHPKQGSKVWLVK</sequence>
<name>A0A916JG64_9BACT</name>
<dbReference type="Proteomes" id="UP000680038">
    <property type="component" value="Unassembled WGS sequence"/>
</dbReference>
<protein>
    <submittedName>
        <fullName evidence="1">Uncharacterized protein</fullName>
    </submittedName>
</protein>
<reference evidence="1" key="1">
    <citation type="submission" date="2021-04" db="EMBL/GenBank/DDBJ databases">
        <authorList>
            <person name="Rodrigo-Torres L."/>
            <person name="Arahal R. D."/>
            <person name="Lucena T."/>
        </authorList>
    </citation>
    <scope>NUCLEOTIDE SEQUENCE</scope>
    <source>
        <strain evidence="1">CECT 9275</strain>
    </source>
</reference>
<dbReference type="AlphaFoldDB" id="A0A916JG64"/>